<evidence type="ECO:0000256" key="2">
    <source>
        <dbReference type="ARBA" id="ARBA00022801"/>
    </source>
</evidence>
<evidence type="ECO:0000313" key="6">
    <source>
        <dbReference type="Proteomes" id="UP001156870"/>
    </source>
</evidence>
<dbReference type="EMBL" id="BSPD01000020">
    <property type="protein sequence ID" value="GLS24921.1"/>
    <property type="molecule type" value="Genomic_DNA"/>
</dbReference>
<dbReference type="InterPro" id="IPR002168">
    <property type="entry name" value="Lipase_GDXG_HIS_AS"/>
</dbReference>
<dbReference type="Gene3D" id="3.40.50.1820">
    <property type="entry name" value="alpha/beta hydrolase"/>
    <property type="match status" value="1"/>
</dbReference>
<dbReference type="AlphaFoldDB" id="A0AA37WME6"/>
<dbReference type="PROSITE" id="PS01174">
    <property type="entry name" value="LIPASE_GDXG_SER"/>
    <property type="match status" value="1"/>
</dbReference>
<proteinExistence type="inferred from homology"/>
<dbReference type="InterPro" id="IPR050300">
    <property type="entry name" value="GDXG_lipolytic_enzyme"/>
</dbReference>
<evidence type="ECO:0000256" key="3">
    <source>
        <dbReference type="PROSITE-ProRule" id="PRU10038"/>
    </source>
</evidence>
<dbReference type="InterPro" id="IPR033140">
    <property type="entry name" value="Lipase_GDXG_put_SER_AS"/>
</dbReference>
<feature type="active site" evidence="3">
    <location>
        <position position="159"/>
    </location>
</feature>
<organism evidence="5 6">
    <name type="scientific">Marinibactrum halimedae</name>
    <dbReference type="NCBI Taxonomy" id="1444977"/>
    <lineage>
        <taxon>Bacteria</taxon>
        <taxon>Pseudomonadati</taxon>
        <taxon>Pseudomonadota</taxon>
        <taxon>Gammaproteobacteria</taxon>
        <taxon>Cellvibrionales</taxon>
        <taxon>Cellvibrionaceae</taxon>
        <taxon>Marinibactrum</taxon>
    </lineage>
</organism>
<dbReference type="Pfam" id="PF07859">
    <property type="entry name" value="Abhydrolase_3"/>
    <property type="match status" value="1"/>
</dbReference>
<dbReference type="InterPro" id="IPR013094">
    <property type="entry name" value="AB_hydrolase_3"/>
</dbReference>
<accession>A0AA37WME6</accession>
<feature type="domain" description="Alpha/beta hydrolase fold-3" evidence="4">
    <location>
        <begin position="81"/>
        <end position="287"/>
    </location>
</feature>
<comment type="similarity">
    <text evidence="1">Belongs to the 'GDXG' lipolytic enzyme family.</text>
</comment>
<dbReference type="RefSeq" id="WP_232592261.1">
    <property type="nucleotide sequence ID" value="NZ_BSPD01000020.1"/>
</dbReference>
<reference evidence="5 6" key="1">
    <citation type="journal article" date="2014" name="Int. J. Syst. Evol. Microbiol.">
        <title>Complete genome sequence of Corynebacterium casei LMG S-19264T (=DSM 44701T), isolated from a smear-ripened cheese.</title>
        <authorList>
            <consortium name="US DOE Joint Genome Institute (JGI-PGF)"/>
            <person name="Walter F."/>
            <person name="Albersmeier A."/>
            <person name="Kalinowski J."/>
            <person name="Ruckert C."/>
        </authorList>
    </citation>
    <scope>NUCLEOTIDE SEQUENCE [LARGE SCALE GENOMIC DNA]</scope>
    <source>
        <strain evidence="5 6">NBRC 110095</strain>
    </source>
</reference>
<name>A0AA37WME6_9GAMM</name>
<dbReference type="SUPFAM" id="SSF53474">
    <property type="entry name" value="alpha/beta-Hydrolases"/>
    <property type="match status" value="1"/>
</dbReference>
<dbReference type="PROSITE" id="PS01173">
    <property type="entry name" value="LIPASE_GDXG_HIS"/>
    <property type="match status" value="1"/>
</dbReference>
<dbReference type="InterPro" id="IPR029058">
    <property type="entry name" value="AB_hydrolase_fold"/>
</dbReference>
<sequence length="317" mass="34284">MSEALPGNHAGLNQVIQHLRLIAEMTLTSGAHPLQKRSLLEMYFSAAPQILNIEANITPELVGELPCEWVCAEGVDTRKRILYLHGGSWMAGSAISHRSLTSRLSAATGCAVLSLNYRLAPEYPFPAGLEDSIHGLQWLHTHGPDGESPSHSLYIAGDSAGANIALATLLALKQGNKTMPNAAVVFSPPTDLHFKRDFIKANDHIDPILSAELLPYVAANYVQEQSNFKDPLVSPIYGDLSDLPPILVQVGEAEILLEDSTHFAEAATAAGSPVTLSRWPNMPHVFQGFAPLLPEATQAIEEVAHFLKEHTSSTHTE</sequence>
<comment type="caution">
    <text evidence="5">The sequence shown here is derived from an EMBL/GenBank/DDBJ whole genome shotgun (WGS) entry which is preliminary data.</text>
</comment>
<gene>
    <name evidence="5" type="ORF">GCM10007877_06350</name>
</gene>
<dbReference type="PANTHER" id="PTHR48081">
    <property type="entry name" value="AB HYDROLASE SUPERFAMILY PROTEIN C4A8.06C"/>
    <property type="match status" value="1"/>
</dbReference>
<dbReference type="GO" id="GO:0004806">
    <property type="term" value="F:triacylglycerol lipase activity"/>
    <property type="evidence" value="ECO:0007669"/>
    <property type="project" value="TreeGrafter"/>
</dbReference>
<protein>
    <recommendedName>
        <fullName evidence="4">Alpha/beta hydrolase fold-3 domain-containing protein</fullName>
    </recommendedName>
</protein>
<dbReference type="PANTHER" id="PTHR48081:SF30">
    <property type="entry name" value="ACETYL-HYDROLASE LIPR-RELATED"/>
    <property type="match status" value="1"/>
</dbReference>
<evidence type="ECO:0000256" key="1">
    <source>
        <dbReference type="ARBA" id="ARBA00010515"/>
    </source>
</evidence>
<dbReference type="Proteomes" id="UP001156870">
    <property type="component" value="Unassembled WGS sequence"/>
</dbReference>
<evidence type="ECO:0000259" key="4">
    <source>
        <dbReference type="Pfam" id="PF07859"/>
    </source>
</evidence>
<keyword evidence="6" id="KW-1185">Reference proteome</keyword>
<evidence type="ECO:0000313" key="5">
    <source>
        <dbReference type="EMBL" id="GLS24921.1"/>
    </source>
</evidence>
<keyword evidence="2" id="KW-0378">Hydrolase</keyword>